<evidence type="ECO:0000313" key="2">
    <source>
        <dbReference type="Proteomes" id="UP000692954"/>
    </source>
</evidence>
<organism evidence="1 2">
    <name type="scientific">Paramecium sonneborni</name>
    <dbReference type="NCBI Taxonomy" id="65129"/>
    <lineage>
        <taxon>Eukaryota</taxon>
        <taxon>Sar</taxon>
        <taxon>Alveolata</taxon>
        <taxon>Ciliophora</taxon>
        <taxon>Intramacronucleata</taxon>
        <taxon>Oligohymenophorea</taxon>
        <taxon>Peniculida</taxon>
        <taxon>Parameciidae</taxon>
        <taxon>Paramecium</taxon>
    </lineage>
</organism>
<evidence type="ECO:0000313" key="1">
    <source>
        <dbReference type="EMBL" id="CAD8130733.1"/>
    </source>
</evidence>
<proteinExistence type="predicted"/>
<name>A0A8S1RTK7_9CILI</name>
<reference evidence="1" key="1">
    <citation type="submission" date="2021-01" db="EMBL/GenBank/DDBJ databases">
        <authorList>
            <consortium name="Genoscope - CEA"/>
            <person name="William W."/>
        </authorList>
    </citation>
    <scope>NUCLEOTIDE SEQUENCE</scope>
</reference>
<keyword evidence="2" id="KW-1185">Reference proteome</keyword>
<gene>
    <name evidence="1" type="ORF">PSON_ATCC_30995.1.T3210019</name>
</gene>
<dbReference type="Proteomes" id="UP000692954">
    <property type="component" value="Unassembled WGS sequence"/>
</dbReference>
<dbReference type="AlphaFoldDB" id="A0A8S1RTK7"/>
<accession>A0A8S1RTK7</accession>
<sequence>MNQQIEVYSQKIALIPNNLIGFKVTDSHLTVSQMLIVNQYLISQLQKFGKIWNLIEPEIMGQIIIFLIGESTPFQRIFEKYFSFKLFCVENVNDKLIISTCQGTLIIYSITENSIQEKGNIQVLTSPIYRIHNYNQEIYLITDSQIKILEQQNYELIGGGSLKIDYKQHGLPVQILIIKKNYCFQVQNKLQELLKDLFQYINELKNQNFQIKLNVMLKIYFANAIQRQLVQILGKTAFASQLNFVGFQKTETYIFGFTQCGLIVQWNPENGQMNQAYKIVSIEKKQQLMLIEQFQYLQQIEYCFQQKEKQINLQNLTLQKTKS</sequence>
<dbReference type="EMBL" id="CAJJDN010000321">
    <property type="protein sequence ID" value="CAD8130733.1"/>
    <property type="molecule type" value="Genomic_DNA"/>
</dbReference>
<dbReference type="OrthoDB" id="430293at2759"/>
<protein>
    <submittedName>
        <fullName evidence="1">Uncharacterized protein</fullName>
    </submittedName>
</protein>
<comment type="caution">
    <text evidence="1">The sequence shown here is derived from an EMBL/GenBank/DDBJ whole genome shotgun (WGS) entry which is preliminary data.</text>
</comment>